<dbReference type="EMBL" id="JBCAWK010000002">
    <property type="protein sequence ID" value="KAK8865581.1"/>
    <property type="molecule type" value="Genomic_DNA"/>
</dbReference>
<comment type="caution">
    <text evidence="1">The sequence shown here is derived from an EMBL/GenBank/DDBJ whole genome shotgun (WGS) entry which is preliminary data.</text>
</comment>
<sequence length="256" mass="29879">MESTTSAQNESKDFGSWRRYQLSDEVPDVLTYKWRLSDNPRFLRDLEYLKRVDKRLEEVKRMEEEGPTDRSGSVWVLKDERDAIRDYLDTNRYKILSDFDERSGTATPTYASADVRLILAYAEIKDATIVDPTSNNATNVPSSTPEKDVSLKLICDLETDSEHRCPLVRKDMRFRISQVTNADRNSYVATLLEETDARPTPGYKKWLRRTEYTAMGWENDWQSKDLLDNPFETSEPGIRTDWEIYDMWSCTPITRG</sequence>
<proteinExistence type="predicted"/>
<dbReference type="Proteomes" id="UP001388673">
    <property type="component" value="Unassembled WGS sequence"/>
</dbReference>
<name>A0AAW0Z411_9TREE</name>
<keyword evidence="2" id="KW-1185">Reference proteome</keyword>
<reference evidence="1 2" key="1">
    <citation type="journal article" date="2024" name="bioRxiv">
        <title>Comparative genomics of Cryptococcus and Kwoniella reveals pathogenesis evolution and contrasting karyotype dynamics via intercentromeric recombination or chromosome fusion.</title>
        <authorList>
            <person name="Coelho M.A."/>
            <person name="David-Palma M."/>
            <person name="Shea T."/>
            <person name="Bowers K."/>
            <person name="McGinley-Smith S."/>
            <person name="Mohammad A.W."/>
            <person name="Gnirke A."/>
            <person name="Yurkov A.M."/>
            <person name="Nowrousian M."/>
            <person name="Sun S."/>
            <person name="Cuomo C.A."/>
            <person name="Heitman J."/>
        </authorList>
    </citation>
    <scope>NUCLEOTIDE SEQUENCE [LARGE SCALE GENOMIC DNA]</scope>
    <source>
        <strain evidence="1 2">CBS 13917</strain>
    </source>
</reference>
<gene>
    <name evidence="1" type="ORF">IAR55_000725</name>
</gene>
<dbReference type="KEGG" id="kne:92177985"/>
<dbReference type="AlphaFoldDB" id="A0AAW0Z411"/>
<evidence type="ECO:0000313" key="2">
    <source>
        <dbReference type="Proteomes" id="UP001388673"/>
    </source>
</evidence>
<organism evidence="1 2">
    <name type="scientific">Kwoniella newhampshirensis</name>
    <dbReference type="NCBI Taxonomy" id="1651941"/>
    <lineage>
        <taxon>Eukaryota</taxon>
        <taxon>Fungi</taxon>
        <taxon>Dikarya</taxon>
        <taxon>Basidiomycota</taxon>
        <taxon>Agaricomycotina</taxon>
        <taxon>Tremellomycetes</taxon>
        <taxon>Tremellales</taxon>
        <taxon>Cryptococcaceae</taxon>
        <taxon>Kwoniella</taxon>
    </lineage>
</organism>
<evidence type="ECO:0000313" key="1">
    <source>
        <dbReference type="EMBL" id="KAK8865581.1"/>
    </source>
</evidence>
<dbReference type="GeneID" id="92177985"/>
<accession>A0AAW0Z411</accession>
<protein>
    <submittedName>
        <fullName evidence="1">Uncharacterized protein</fullName>
    </submittedName>
</protein>
<dbReference type="RefSeq" id="XP_066805060.1">
    <property type="nucleotide sequence ID" value="XM_066943859.1"/>
</dbReference>